<keyword evidence="3" id="KW-1185">Reference proteome</keyword>
<name>A0A7T3KTR5_9EURY</name>
<dbReference type="Gene3D" id="2.60.120.380">
    <property type="match status" value="6"/>
</dbReference>
<dbReference type="KEGG" id="hlt:I7X12_12120"/>
<dbReference type="Gene3D" id="2.60.40.10">
    <property type="entry name" value="Immunoglobulins"/>
    <property type="match status" value="1"/>
</dbReference>
<dbReference type="EMBL" id="CP065856">
    <property type="protein sequence ID" value="QPV61512.1"/>
    <property type="molecule type" value="Genomic_DNA"/>
</dbReference>
<dbReference type="InterPro" id="IPR022409">
    <property type="entry name" value="PKD/Chitinase_dom"/>
</dbReference>
<dbReference type="InterPro" id="IPR013783">
    <property type="entry name" value="Ig-like_fold"/>
</dbReference>
<dbReference type="Proteomes" id="UP000595001">
    <property type="component" value="Chromosome"/>
</dbReference>
<gene>
    <name evidence="2" type="ORF">I7X12_12120</name>
</gene>
<accession>A0A7T3KTR5</accession>
<dbReference type="PROSITE" id="PS00018">
    <property type="entry name" value="EF_HAND_1"/>
    <property type="match status" value="1"/>
</dbReference>
<dbReference type="Pfam" id="PF18911">
    <property type="entry name" value="PKD_4"/>
    <property type="match status" value="1"/>
</dbReference>
<protein>
    <submittedName>
        <fullName evidence="2">PKD domain-containing protein</fullName>
    </submittedName>
</protein>
<evidence type="ECO:0000259" key="1">
    <source>
        <dbReference type="PROSITE" id="PS50093"/>
    </source>
</evidence>
<evidence type="ECO:0000313" key="3">
    <source>
        <dbReference type="Proteomes" id="UP000595001"/>
    </source>
</evidence>
<feature type="domain" description="PKD" evidence="1">
    <location>
        <begin position="804"/>
        <end position="891"/>
    </location>
</feature>
<evidence type="ECO:0000313" key="2">
    <source>
        <dbReference type="EMBL" id="QPV61512.1"/>
    </source>
</evidence>
<dbReference type="AlphaFoldDB" id="A0A7T3KTR5"/>
<dbReference type="CDD" id="cd00146">
    <property type="entry name" value="PKD"/>
    <property type="match status" value="1"/>
</dbReference>
<dbReference type="InterPro" id="IPR000601">
    <property type="entry name" value="PKD_dom"/>
</dbReference>
<dbReference type="PROSITE" id="PS50093">
    <property type="entry name" value="PKD"/>
    <property type="match status" value="1"/>
</dbReference>
<sequence>MFTSAVGGVVVGAAGAADASSAETADYRMDVTGTLTTGDWYVDRFGYHDNYTFYGESGDNVTAALRQTVGEDENVQELQLWLVAPSGEIETSESLRLKYDPYQNISVDTALDETGTYTLVAGTTNDDPNFDYRLRLRERLATADTVAYGDRVDGAVTATDAFSDGAGTGGDDLPVLRGYHDVYAFDGVEGDNVTAELRQTVGEDETAERLVLKMIAPSGEVETVEQLDIEYDPYQNISVDTSLDETGTYRLVVTGGTVTGTFDYELRFHRPFEPNEAIAYGDRVSGAITKSDAFSVYSGSDRDDIPVLEGYHDVYTFEGEVGENVTAELRQTTGTDEPAEPILLKLVGPDGGIEAVDQHDLEYDAYQNVSVDTSLDANGTYRLVVSSARVTDTFDYELRFHRPFEPNEAIAYGDRVSGAITKSDAFSVYSGSDRDDIPVLEGYHDVYTFEGEVGDNVTAELRQTTGTDEPAEPILLKLVGPDGGIEAVDQHDLEYDAYQNVSVDTSLDANGTYRLVVTSARVTDTFDYQLRLHRSLATGDSLAYGDRVSGAITKSDAFSVYSGSDRDDIPVLEGYHDIYTFEGEVGENVTAELRQTTGTDEPAEPILLKLVAPSGEVEAVEQHDLEYDPNLNISLDSSLDETGIYRLVVTSAEVTDTFDYRLRLHERLATNETLAYGDRVTGAVTTADDFSDVDGTDDGLPTLDGYHDVYAVEGEAGENVSAVLEQTGSGSAEAITLKLVAPSGDLEAVDQYDLQYDSDNSVGVDTALEETGRYKLVVEGIQLTDTFEYALNVTGPAPEPTTPPTAALSVSPATATVGETVTFEAEASTDTDGSVVEYAWDFDGDGTVDRTTTTATVTHDYGASGDYAASVTVTDGDGLTDSTSETVTVEAANQIPDDAVYEPGSVAAEFDADTDGRISIGELATAAETFASGELRISGLATIAEAFAAS</sequence>
<dbReference type="RefSeq" id="WP_198060342.1">
    <property type="nucleotide sequence ID" value="NZ_CP065856.1"/>
</dbReference>
<dbReference type="InterPro" id="IPR018247">
    <property type="entry name" value="EF_Hand_1_Ca_BS"/>
</dbReference>
<proteinExistence type="predicted"/>
<organism evidence="2 3">
    <name type="scientific">Halosimplex litoreum</name>
    <dbReference type="NCBI Taxonomy" id="1198301"/>
    <lineage>
        <taxon>Archaea</taxon>
        <taxon>Methanobacteriati</taxon>
        <taxon>Methanobacteriota</taxon>
        <taxon>Stenosarchaea group</taxon>
        <taxon>Halobacteria</taxon>
        <taxon>Halobacteriales</taxon>
        <taxon>Haloarculaceae</taxon>
        <taxon>Halosimplex</taxon>
    </lineage>
</organism>
<reference evidence="2 3" key="1">
    <citation type="submission" date="2020-12" db="EMBL/GenBank/DDBJ databases">
        <title>Halosimplex halophilum sp. nov. and Halosimplex salinum sp. nov., two new members of the genus Halosimplex.</title>
        <authorList>
            <person name="Cui H.L."/>
        </authorList>
    </citation>
    <scope>NUCLEOTIDE SEQUENCE [LARGE SCALE GENOMIC DNA]</scope>
    <source>
        <strain evidence="2 3">YGH94</strain>
    </source>
</reference>
<dbReference type="InterPro" id="IPR035986">
    <property type="entry name" value="PKD_dom_sf"/>
</dbReference>
<dbReference type="SUPFAM" id="SSF49299">
    <property type="entry name" value="PKD domain"/>
    <property type="match status" value="1"/>
</dbReference>
<dbReference type="SMART" id="SM00089">
    <property type="entry name" value="PKD"/>
    <property type="match status" value="1"/>
</dbReference>
<dbReference type="OrthoDB" id="275398at2157"/>
<dbReference type="GeneID" id="60589251"/>